<dbReference type="Gene3D" id="3.40.50.2300">
    <property type="match status" value="1"/>
</dbReference>
<evidence type="ECO:0000259" key="3">
    <source>
        <dbReference type="PROSITE" id="PS50930"/>
    </source>
</evidence>
<dbReference type="PANTHER" id="PTHR37299:SF1">
    <property type="entry name" value="STAGE 0 SPORULATION PROTEIN A HOMOLOG"/>
    <property type="match status" value="1"/>
</dbReference>
<dbReference type="AlphaFoldDB" id="A0A1T5EDM5"/>
<feature type="domain" description="Response regulatory" evidence="2">
    <location>
        <begin position="3"/>
        <end position="114"/>
    </location>
</feature>
<reference evidence="4 5" key="1">
    <citation type="submission" date="2017-02" db="EMBL/GenBank/DDBJ databases">
        <authorList>
            <person name="Peterson S.W."/>
        </authorList>
    </citation>
    <scope>NUCLEOTIDE SEQUENCE [LARGE SCALE GENOMIC DNA]</scope>
    <source>
        <strain evidence="4 5">DSM 22899</strain>
    </source>
</reference>
<dbReference type="SUPFAM" id="SSF52172">
    <property type="entry name" value="CheY-like"/>
    <property type="match status" value="1"/>
</dbReference>
<evidence type="ECO:0000256" key="1">
    <source>
        <dbReference type="PROSITE-ProRule" id="PRU00169"/>
    </source>
</evidence>
<dbReference type="OrthoDB" id="1646880at2"/>
<dbReference type="EMBL" id="FUYS01000009">
    <property type="protein sequence ID" value="SKB82026.1"/>
    <property type="molecule type" value="Genomic_DNA"/>
</dbReference>
<dbReference type="PROSITE" id="PS50930">
    <property type="entry name" value="HTH_LYTTR"/>
    <property type="match status" value="1"/>
</dbReference>
<dbReference type="InterPro" id="IPR001789">
    <property type="entry name" value="Sig_transdc_resp-reg_receiver"/>
</dbReference>
<keyword evidence="1" id="KW-0597">Phosphoprotein</keyword>
<dbReference type="SMART" id="SM00448">
    <property type="entry name" value="REC"/>
    <property type="match status" value="1"/>
</dbReference>
<organism evidence="4 5">
    <name type="scientific">Parapedobacter luteus</name>
    <dbReference type="NCBI Taxonomy" id="623280"/>
    <lineage>
        <taxon>Bacteria</taxon>
        <taxon>Pseudomonadati</taxon>
        <taxon>Bacteroidota</taxon>
        <taxon>Sphingobacteriia</taxon>
        <taxon>Sphingobacteriales</taxon>
        <taxon>Sphingobacteriaceae</taxon>
        <taxon>Parapedobacter</taxon>
    </lineage>
</organism>
<dbReference type="GO" id="GO:0000156">
    <property type="term" value="F:phosphorelay response regulator activity"/>
    <property type="evidence" value="ECO:0007669"/>
    <property type="project" value="InterPro"/>
</dbReference>
<dbReference type="InterPro" id="IPR046947">
    <property type="entry name" value="LytR-like"/>
</dbReference>
<dbReference type="PANTHER" id="PTHR37299">
    <property type="entry name" value="TRANSCRIPTIONAL REGULATOR-RELATED"/>
    <property type="match status" value="1"/>
</dbReference>
<dbReference type="Gene3D" id="2.40.50.1020">
    <property type="entry name" value="LytTr DNA-binding domain"/>
    <property type="match status" value="1"/>
</dbReference>
<evidence type="ECO:0000313" key="4">
    <source>
        <dbReference type="EMBL" id="SKB82026.1"/>
    </source>
</evidence>
<dbReference type="GO" id="GO:0003677">
    <property type="term" value="F:DNA binding"/>
    <property type="evidence" value="ECO:0007669"/>
    <property type="project" value="InterPro"/>
</dbReference>
<dbReference type="RefSeq" id="WP_079717919.1">
    <property type="nucleotide sequence ID" value="NZ_FUYS01000009.1"/>
</dbReference>
<dbReference type="Pfam" id="PF04397">
    <property type="entry name" value="LytTR"/>
    <property type="match status" value="1"/>
</dbReference>
<sequence length="238" mass="26876">MNTILIADPEPVCRQQIRQHIGGRPGFRVVGECGSPYETIRYVNALEPDVLFLDVQLGGERAFDLIQQADHLPKIIFTARNESHALRAFDHQALDYLLKPYGAARLDAALQKVVSRPPADRLPDHTFASHPYPKNLFVEDGGRLRRIAVNDVRYFKAAGDYTVVFTEQGEFLSSSGIGSIERKLDPALFVRVHRSFIVNIERIDACYRDIGKLYLVMENGQEISVGKHYMNPIKSLIL</sequence>
<accession>A0A1T5EDM5</accession>
<protein>
    <submittedName>
        <fullName evidence="4">Two component transcriptional regulator, LytTR family</fullName>
    </submittedName>
</protein>
<dbReference type="SMART" id="SM00850">
    <property type="entry name" value="LytTR"/>
    <property type="match status" value="1"/>
</dbReference>
<evidence type="ECO:0000259" key="2">
    <source>
        <dbReference type="PROSITE" id="PS50110"/>
    </source>
</evidence>
<feature type="domain" description="HTH LytTR-type" evidence="3">
    <location>
        <begin position="136"/>
        <end position="238"/>
    </location>
</feature>
<dbReference type="InterPro" id="IPR007492">
    <property type="entry name" value="LytTR_DNA-bd_dom"/>
</dbReference>
<name>A0A1T5EDM5_9SPHI</name>
<proteinExistence type="predicted"/>
<dbReference type="Proteomes" id="UP000190541">
    <property type="component" value="Unassembled WGS sequence"/>
</dbReference>
<dbReference type="PROSITE" id="PS50110">
    <property type="entry name" value="RESPONSE_REGULATORY"/>
    <property type="match status" value="1"/>
</dbReference>
<dbReference type="Pfam" id="PF00072">
    <property type="entry name" value="Response_reg"/>
    <property type="match status" value="1"/>
</dbReference>
<keyword evidence="5" id="KW-1185">Reference proteome</keyword>
<dbReference type="InterPro" id="IPR011006">
    <property type="entry name" value="CheY-like_superfamily"/>
</dbReference>
<feature type="modified residue" description="4-aspartylphosphate" evidence="1">
    <location>
        <position position="54"/>
    </location>
</feature>
<gene>
    <name evidence="4" type="ORF">SAMN05660226_03264</name>
</gene>
<evidence type="ECO:0000313" key="5">
    <source>
        <dbReference type="Proteomes" id="UP000190541"/>
    </source>
</evidence>
<dbReference type="STRING" id="623280.SAMN05660226_03264"/>